<evidence type="ECO:0000256" key="1">
    <source>
        <dbReference type="ARBA" id="ARBA00006643"/>
    </source>
</evidence>
<dbReference type="InterPro" id="IPR002885">
    <property type="entry name" value="PPR_rpt"/>
</dbReference>
<organism evidence="5 6">
    <name type="scientific">Brassica rapa subsp. trilocularis</name>
    <dbReference type="NCBI Taxonomy" id="1813537"/>
    <lineage>
        <taxon>Eukaryota</taxon>
        <taxon>Viridiplantae</taxon>
        <taxon>Streptophyta</taxon>
        <taxon>Embryophyta</taxon>
        <taxon>Tracheophyta</taxon>
        <taxon>Spermatophyta</taxon>
        <taxon>Magnoliopsida</taxon>
        <taxon>eudicotyledons</taxon>
        <taxon>Gunneridae</taxon>
        <taxon>Pentapetalae</taxon>
        <taxon>rosids</taxon>
        <taxon>malvids</taxon>
        <taxon>Brassicales</taxon>
        <taxon>Brassicaceae</taxon>
        <taxon>Brassiceae</taxon>
        <taxon>Brassica</taxon>
    </lineage>
</organism>
<gene>
    <name evidence="5" type="primary">A02p010810.1_BraROA</name>
    <name evidence="5" type="ORF">IGI04_005171</name>
</gene>
<feature type="repeat" description="PPR" evidence="3">
    <location>
        <begin position="220"/>
        <end position="254"/>
    </location>
</feature>
<dbReference type="Pfam" id="PF13041">
    <property type="entry name" value="PPR_2"/>
    <property type="match status" value="3"/>
</dbReference>
<dbReference type="InterPro" id="IPR011990">
    <property type="entry name" value="TPR-like_helical_dom_sf"/>
</dbReference>
<dbReference type="PANTHER" id="PTHR24015:SF548">
    <property type="entry name" value="OS08G0340900 PROTEIN"/>
    <property type="match status" value="1"/>
</dbReference>
<comment type="similarity">
    <text evidence="1">Belongs to the PPR family. PCMP-H subfamily.</text>
</comment>
<protein>
    <recommendedName>
        <fullName evidence="4">DYW domain-containing protein</fullName>
    </recommendedName>
</protein>
<feature type="repeat" description="PPR" evidence="3">
    <location>
        <begin position="317"/>
        <end position="351"/>
    </location>
</feature>
<dbReference type="Pfam" id="PF01535">
    <property type="entry name" value="PPR"/>
    <property type="match status" value="6"/>
</dbReference>
<dbReference type="Gene3D" id="1.25.40.10">
    <property type="entry name" value="Tetratricopeptide repeat domain"/>
    <property type="match status" value="5"/>
</dbReference>
<evidence type="ECO:0000313" key="5">
    <source>
        <dbReference type="EMBL" id="KAG5408852.1"/>
    </source>
</evidence>
<feature type="repeat" description="PPR" evidence="3">
    <location>
        <begin position="419"/>
        <end position="453"/>
    </location>
</feature>
<feature type="domain" description="DYW" evidence="4">
    <location>
        <begin position="616"/>
        <end position="701"/>
    </location>
</feature>
<evidence type="ECO:0000259" key="4">
    <source>
        <dbReference type="Pfam" id="PF14432"/>
    </source>
</evidence>
<dbReference type="NCBIfam" id="TIGR00756">
    <property type="entry name" value="PPR"/>
    <property type="match status" value="5"/>
</dbReference>
<evidence type="ECO:0000256" key="3">
    <source>
        <dbReference type="PROSITE-ProRule" id="PRU00708"/>
    </source>
</evidence>
<dbReference type="InterPro" id="IPR032867">
    <property type="entry name" value="DYW_dom"/>
</dbReference>
<keyword evidence="2" id="KW-0677">Repeat</keyword>
<dbReference type="Proteomes" id="UP000823674">
    <property type="component" value="Chromosome A02"/>
</dbReference>
<feature type="repeat" description="PPR" evidence="3">
    <location>
        <begin position="121"/>
        <end position="156"/>
    </location>
</feature>
<feature type="repeat" description="PPR" evidence="3">
    <location>
        <begin position="521"/>
        <end position="555"/>
    </location>
</feature>
<comment type="caution">
    <text evidence="5">The sequence shown here is derived from an EMBL/GenBank/DDBJ whole genome shotgun (WGS) entry which is preliminary data.</text>
</comment>
<name>A0ABQ7ND86_BRACM</name>
<dbReference type="Pfam" id="PF14432">
    <property type="entry name" value="DYW_deaminase"/>
    <property type="match status" value="1"/>
</dbReference>
<sequence>MRLSLKPFGVNPPKLFQTCKGGRFTGVFALVLREFSAPANALQDYTKDHGIETQFGKRIDDVHMLFKHCTKLHSAKCLHARLIVSQAIQNVCVSAKLVNLYCYLGSLALARHAFDNIQNKDVYAWNAMISGYVRSGSSSEAIKCFSLFMMTSGLQPDYRTFPSVLKACRSLLDGMKIHCSALKYGFVWDVFVAASLVHLYCRYGPVANARRLFDEMPVRDMGSWNAMISGYCQSGNAEEALALSKELKGMDAVTIVSLLAACTEAGDFVRGVLIHLYSIKHGLDSELYVSNKLIDMYAESGNLKGCQKVFDEMVVRDLITWNSMIKAYEVNEQPLRALRLFEEMRFNRIQPDCLTLISLASTLAQLGDVRGGRSVQGFVLRKGWLLEDVTVGNTVVDMYAKLGLVDSARAVFDYLPNKDVISWNTIISGYAQNGFAAEAIEMYNEMEEGGEMTPNQGTWVSVLPACSQSGALRQGVKIHGRLLKNGLCSDVFIGTSLADMYGKCGRLEDALSLFYQIPRVSSVPWNTLIACHGLHGHGEKAMKLFREMLDEGVKPDHITFVTLLSACSHSGLTPGWSSMEVNNKVEVFYTGNQTHPMYEEIYKELRLLHEKMKMIGYVPDHRFVLQDVEDDEKEHILMSHSERLAIAFALVTTPPKTRIQIFKNLRVCSDCHSVTKFMSRITEREIVVRDSNRFHHFKDGELVSAMLFPCVFLWTRVLVGGSLVASHSGGSNAKLLHMKPKKGRLVMHHPVEWSSDTWSSSRQQWTGSVCCVWLQTPFVFVKIIYAIDSLLSLDGMKPPLLFFCEISE</sequence>
<proteinExistence type="inferred from homology"/>
<dbReference type="EMBL" id="JADBGQ010000002">
    <property type="protein sequence ID" value="KAG5408852.1"/>
    <property type="molecule type" value="Genomic_DNA"/>
</dbReference>
<dbReference type="PROSITE" id="PS51375">
    <property type="entry name" value="PPR"/>
    <property type="match status" value="5"/>
</dbReference>
<evidence type="ECO:0000313" key="6">
    <source>
        <dbReference type="Proteomes" id="UP000823674"/>
    </source>
</evidence>
<dbReference type="InterPro" id="IPR046960">
    <property type="entry name" value="PPR_At4g14850-like_plant"/>
</dbReference>
<evidence type="ECO:0000256" key="2">
    <source>
        <dbReference type="ARBA" id="ARBA00022737"/>
    </source>
</evidence>
<dbReference type="PANTHER" id="PTHR24015">
    <property type="entry name" value="OS07G0578800 PROTEIN-RELATED"/>
    <property type="match status" value="1"/>
</dbReference>
<reference evidence="5 6" key="1">
    <citation type="submission" date="2021-03" db="EMBL/GenBank/DDBJ databases">
        <authorList>
            <person name="King G.J."/>
            <person name="Bancroft I."/>
            <person name="Baten A."/>
            <person name="Bloomfield J."/>
            <person name="Borpatragohain P."/>
            <person name="He Z."/>
            <person name="Irish N."/>
            <person name="Irwin J."/>
            <person name="Liu K."/>
            <person name="Mauleon R.P."/>
            <person name="Moore J."/>
            <person name="Morris R."/>
            <person name="Ostergaard L."/>
            <person name="Wang B."/>
            <person name="Wells R."/>
        </authorList>
    </citation>
    <scope>NUCLEOTIDE SEQUENCE [LARGE SCALE GENOMIC DNA]</scope>
    <source>
        <strain evidence="5">R-o-18</strain>
        <tissue evidence="5">Leaf</tissue>
    </source>
</reference>
<keyword evidence="6" id="KW-1185">Reference proteome</keyword>
<accession>A0ABQ7ND86</accession>